<dbReference type="RefSeq" id="WP_008864310.1">
    <property type="nucleotide sequence ID" value="NZ_GL883713.1"/>
</dbReference>
<feature type="domain" description="Glycosyltransferase subfamily 4-like N-terminal" evidence="3">
    <location>
        <begin position="354"/>
        <end position="454"/>
    </location>
</feature>
<organism evidence="4 5">
    <name type="scientific">Parasutterella excrementihominis YIT 11859</name>
    <dbReference type="NCBI Taxonomy" id="762966"/>
    <lineage>
        <taxon>Bacteria</taxon>
        <taxon>Pseudomonadati</taxon>
        <taxon>Pseudomonadota</taxon>
        <taxon>Betaproteobacteria</taxon>
        <taxon>Burkholderiales</taxon>
        <taxon>Sutterellaceae</taxon>
        <taxon>Parasutterella</taxon>
    </lineage>
</organism>
<dbReference type="InterPro" id="IPR001296">
    <property type="entry name" value="Glyco_trans_1"/>
</dbReference>
<dbReference type="InterPro" id="IPR028098">
    <property type="entry name" value="Glyco_trans_4-like_N"/>
</dbReference>
<dbReference type="InterPro" id="IPR029044">
    <property type="entry name" value="Nucleotide-diphossugar_trans"/>
</dbReference>
<dbReference type="SUPFAM" id="SSF53448">
    <property type="entry name" value="Nucleotide-diphospho-sugar transferases"/>
    <property type="match status" value="1"/>
</dbReference>
<dbReference type="Gene3D" id="3.40.50.2000">
    <property type="entry name" value="Glycogen Phosphorylase B"/>
    <property type="match status" value="2"/>
</dbReference>
<comment type="caution">
    <text evidence="4">The sequence shown here is derived from an EMBL/GenBank/DDBJ whole genome shotgun (WGS) entry which is preliminary data.</text>
</comment>
<dbReference type="Pfam" id="PF00534">
    <property type="entry name" value="Glycos_transf_1"/>
    <property type="match status" value="1"/>
</dbReference>
<feature type="domain" description="Glycosyltransferase 2-like" evidence="2">
    <location>
        <begin position="13"/>
        <end position="136"/>
    </location>
</feature>
<dbReference type="CDD" id="cd00761">
    <property type="entry name" value="Glyco_tranf_GTA_type"/>
    <property type="match status" value="1"/>
</dbReference>
<accession>F3QKP5</accession>
<reference evidence="4 5" key="1">
    <citation type="submission" date="2011-02" db="EMBL/GenBank/DDBJ databases">
        <authorList>
            <person name="Weinstock G."/>
            <person name="Sodergren E."/>
            <person name="Clifton S."/>
            <person name="Fulton L."/>
            <person name="Fulton B."/>
            <person name="Courtney L."/>
            <person name="Fronick C."/>
            <person name="Harrison M."/>
            <person name="Strong C."/>
            <person name="Farmer C."/>
            <person name="Delahaunty K."/>
            <person name="Markovic C."/>
            <person name="Hall O."/>
            <person name="Minx P."/>
            <person name="Tomlinson C."/>
            <person name="Mitreva M."/>
            <person name="Hou S."/>
            <person name="Chen J."/>
            <person name="Wollam A."/>
            <person name="Pepin K.H."/>
            <person name="Johnson M."/>
            <person name="Bhonagiri V."/>
            <person name="Zhang X."/>
            <person name="Suruliraj S."/>
            <person name="Warren W."/>
            <person name="Chinwalla A."/>
            <person name="Mardis E.R."/>
            <person name="Wilson R.K."/>
        </authorList>
    </citation>
    <scope>NUCLEOTIDE SEQUENCE [LARGE SCALE GENOMIC DNA]</scope>
    <source>
        <strain evidence="4 5">YIT 11859</strain>
    </source>
</reference>
<evidence type="ECO:0000259" key="1">
    <source>
        <dbReference type="Pfam" id="PF00534"/>
    </source>
</evidence>
<dbReference type="AlphaFoldDB" id="F3QKP5"/>
<dbReference type="InterPro" id="IPR001173">
    <property type="entry name" value="Glyco_trans_2-like"/>
</dbReference>
<protein>
    <submittedName>
        <fullName evidence="4">Glycosyltransferase, group 2 family protein</fullName>
    </submittedName>
</protein>
<dbReference type="PANTHER" id="PTHR22916:SF3">
    <property type="entry name" value="UDP-GLCNAC:BETAGAL BETA-1,3-N-ACETYLGLUCOSAMINYLTRANSFERASE-LIKE PROTEIN 1"/>
    <property type="match status" value="1"/>
</dbReference>
<dbReference type="Pfam" id="PF13439">
    <property type="entry name" value="Glyco_transf_4"/>
    <property type="match status" value="1"/>
</dbReference>
<evidence type="ECO:0000259" key="2">
    <source>
        <dbReference type="Pfam" id="PF00535"/>
    </source>
</evidence>
<dbReference type="SUPFAM" id="SSF53756">
    <property type="entry name" value="UDP-Glycosyltransferase/glycogen phosphorylase"/>
    <property type="match status" value="1"/>
</dbReference>
<keyword evidence="4" id="KW-0808">Transferase</keyword>
<feature type="domain" description="Glycosyl transferase family 1" evidence="1">
    <location>
        <begin position="515"/>
        <end position="668"/>
    </location>
</feature>
<keyword evidence="5" id="KW-1185">Reference proteome</keyword>
<dbReference type="EMBL" id="AFBP01000041">
    <property type="protein sequence ID" value="EGG54300.1"/>
    <property type="molecule type" value="Genomic_DNA"/>
</dbReference>
<evidence type="ECO:0000259" key="3">
    <source>
        <dbReference type="Pfam" id="PF13439"/>
    </source>
</evidence>
<dbReference type="eggNOG" id="COG1216">
    <property type="taxonomic scope" value="Bacteria"/>
</dbReference>
<dbReference type="Gene3D" id="3.90.550.10">
    <property type="entry name" value="Spore Coat Polysaccharide Biosynthesis Protein SpsA, Chain A"/>
    <property type="match status" value="1"/>
</dbReference>
<dbReference type="PANTHER" id="PTHR22916">
    <property type="entry name" value="GLYCOSYLTRANSFERASE"/>
    <property type="match status" value="1"/>
</dbReference>
<evidence type="ECO:0000313" key="5">
    <source>
        <dbReference type="Proteomes" id="UP000005156"/>
    </source>
</evidence>
<dbReference type="Proteomes" id="UP000005156">
    <property type="component" value="Unassembled WGS sequence"/>
</dbReference>
<evidence type="ECO:0000313" key="4">
    <source>
        <dbReference type="EMBL" id="EGG54300.1"/>
    </source>
</evidence>
<dbReference type="Pfam" id="PF00535">
    <property type="entry name" value="Glycos_transf_2"/>
    <property type="match status" value="1"/>
</dbReference>
<sequence length="789" mass="90859">MTAQQGNKEISISVIVPVHNVEAYLNECLSSLLIQSLESAEFIVIDDGSTDKSGQICDEFASKDSRFKVIHLENKGTLAARKTAFAAAKGKWCVCLDGDDKLPFNRVLEIEVALANKYDADILRFDMDAFGTTPEEIQAYFRFRNPWYGIINTPYEIINAVFSRGTIGWGMADKIYRTSIVKRTLPFVNDTFLISGTDCYQFFLICYFSSTLQSIKTEPLYSYRIGCGISTSSPDANKINEQSKILLIPSYLSRFLESEKQEEKYQNVLKRLTERLLDQAVTRVSRLPIADSATGFDSLFVNTDLRDLVVDYLIQKYWSSPALLSQKIKGARFLASLPKKIRKIGIFYHRVYDGGVQRVISLQIPQFLEMGFKVVLFTEEIKEELEYNLPSTTERVILPSSFKHGRGAKLRKYLKEHNVDLLIHHAAHSNNLFFDGLITKSLGIRFCITSHEICTLFLLDKCSHLSQFPFFYHIADAMAVLNTMDLKFYSALGIPTFYIPNPIQFLPFTPKTIEPNDVKNLVWIARLDQFQKNYVEALKIFKLVCEKIDDVVCHIVGRGEAADVEYITNYVKTNGLENKIIYEGFTTNLQKFLSTADVQLITSSFECFPMNLIEAKQYGIPVVLFELPYVELIKDQKGIIPVPQHSVKEAAEAIIELLRNDSKREALSLASEQSLDTFKRRVPSHIRSWKDIIDKLELKEITPPHSRHEPFDPDWYNFWQTILFFQSENKQNKSEVINLSTYDRKKIERYENCLSFLLIFFPPQTLRYNLIKKVARKIYNFIKKYVRNK</sequence>
<dbReference type="GO" id="GO:0016758">
    <property type="term" value="F:hexosyltransferase activity"/>
    <property type="evidence" value="ECO:0007669"/>
    <property type="project" value="UniProtKB-ARBA"/>
</dbReference>
<proteinExistence type="predicted"/>
<name>F3QKP5_9BURK</name>
<dbReference type="GeneID" id="43350062"/>
<gene>
    <name evidence="4" type="ORF">HMPREF9439_01506</name>
</gene>
<dbReference type="eggNOG" id="COG0438">
    <property type="taxonomic scope" value="Bacteria"/>
</dbReference>
<dbReference type="HOGENOM" id="CLU_355577_0_0_4"/>
<dbReference type="OrthoDB" id="433681at2"/>